<comment type="function">
    <text evidence="6">The coatomer is a cytosolic protein complex that binds to dilysine motifs and reversibly associates with Golgi non-clathrin-coated vesicles, which further mediate biosynthetic protein transport from the ER, via the Golgi up to the trans Golgi network. Coatomer complex is required for budding from Golgi membranes, and is essential for the retrograde Golgi-to-ER transport of dilysine-tagged proteins. The zeta subunit may be involved in regulating the coat assembly and, hence, the rate of biosynthetic protein transport due to its association-dissociation properties with the coatomer complex.</text>
</comment>
<dbReference type="InterPro" id="IPR022775">
    <property type="entry name" value="AP_mu_sigma_su"/>
</dbReference>
<keyword evidence="4 7" id="KW-0653">Protein transport</keyword>
<dbReference type="SUPFAM" id="SSF64356">
    <property type="entry name" value="SNARE-like"/>
    <property type="match status" value="1"/>
</dbReference>
<dbReference type="GO" id="GO:0006890">
    <property type="term" value="P:retrograde vesicle-mediated transport, Golgi to endoplasmic reticulum"/>
    <property type="evidence" value="ECO:0007669"/>
    <property type="project" value="UniProtKB-UniRule"/>
</dbReference>
<proteinExistence type="inferred from homology"/>
<evidence type="ECO:0000313" key="10">
    <source>
        <dbReference type="Proteomes" id="UP000694420"/>
    </source>
</evidence>
<dbReference type="Ensembl" id="ENSNPET00000017259.1">
    <property type="protein sequence ID" value="ENSNPEP00000016847.1"/>
    <property type="gene ID" value="ENSNPEG00000012538.1"/>
</dbReference>
<keyword evidence="7" id="KW-0333">Golgi apparatus</keyword>
<name>A0A8C6ZS10_NOTPE</name>
<keyword evidence="10" id="KW-1185">Reference proteome</keyword>
<dbReference type="PROSITE" id="PS00989">
    <property type="entry name" value="CLAT_ADAPTOR_S"/>
    <property type="match status" value="1"/>
</dbReference>
<reference evidence="9" key="2">
    <citation type="submission" date="2025-09" db="UniProtKB">
        <authorList>
            <consortium name="Ensembl"/>
        </authorList>
    </citation>
    <scope>IDENTIFICATION</scope>
</reference>
<keyword evidence="5 7" id="KW-0472">Membrane</keyword>
<keyword evidence="3 7" id="KW-0963">Cytoplasm</keyword>
<keyword evidence="7" id="KW-0931">ER-Golgi transport</keyword>
<accession>A0A8C6ZS10</accession>
<reference evidence="9" key="1">
    <citation type="submission" date="2025-08" db="UniProtKB">
        <authorList>
            <consortium name="Ensembl"/>
        </authorList>
    </citation>
    <scope>IDENTIFICATION</scope>
</reference>
<dbReference type="GO" id="GO:0006886">
    <property type="term" value="P:intracellular protein transport"/>
    <property type="evidence" value="ECO:0007669"/>
    <property type="project" value="InterPro"/>
</dbReference>
<dbReference type="Pfam" id="PF01217">
    <property type="entry name" value="Clat_adaptor_s"/>
    <property type="match status" value="1"/>
</dbReference>
<evidence type="ECO:0000256" key="1">
    <source>
        <dbReference type="ARBA" id="ARBA00006972"/>
    </source>
</evidence>
<dbReference type="GO" id="GO:0030126">
    <property type="term" value="C:COPI vesicle coat"/>
    <property type="evidence" value="ECO:0007669"/>
    <property type="project" value="UniProtKB-UniRule"/>
</dbReference>
<dbReference type="Gene3D" id="3.30.450.60">
    <property type="match status" value="1"/>
</dbReference>
<dbReference type="InterPro" id="IPR011012">
    <property type="entry name" value="Longin-like_dom_sf"/>
</dbReference>
<keyword evidence="2 7" id="KW-0813">Transport</keyword>
<comment type="similarity">
    <text evidence="1 7">Belongs to the adaptor complexes small subunit family.</text>
</comment>
<dbReference type="GO" id="GO:0000139">
    <property type="term" value="C:Golgi membrane"/>
    <property type="evidence" value="ECO:0007669"/>
    <property type="project" value="UniProtKB-SubCell"/>
</dbReference>
<evidence type="ECO:0000256" key="4">
    <source>
        <dbReference type="ARBA" id="ARBA00022927"/>
    </source>
</evidence>
<sequence length="264" mass="28339">LVLVALEDALEVVRAVLQRPRHCHVQVVVGLLGREIALLEGLTVVYRSSIDLYFYVIGSPHENELMLTAVLGCLFDSLSQMLRYWGGQGGLLAGGVAAPQAWGTVAGQLLLGRLPGNHCQVGCRGLSPPGEPSASGLPRKLGGALRPAPPQRPAALHTDLFAHGPLCTWTPLAHVLHTCRLHVHPWHVRRAAHGPLCTRPALHAHPVAHTPPCTRVALGPLCTCPSLHTRVTHVHPCTRVAHGPLCTRASLHTRHTRALLTLVP</sequence>
<evidence type="ECO:0000256" key="2">
    <source>
        <dbReference type="ARBA" id="ARBA00022448"/>
    </source>
</evidence>
<dbReference type="InterPro" id="IPR000804">
    <property type="entry name" value="Clathrin_sm-chain_CS"/>
</dbReference>
<dbReference type="AlphaFoldDB" id="A0A8C6ZS10"/>
<feature type="domain" description="AP complex mu/sigma subunit" evidence="8">
    <location>
        <begin position="12"/>
        <end position="83"/>
    </location>
</feature>
<organism evidence="9 10">
    <name type="scientific">Nothoprocta perdicaria</name>
    <name type="common">Chilean tinamou</name>
    <name type="synonym">Crypturus perdicarius</name>
    <dbReference type="NCBI Taxonomy" id="30464"/>
    <lineage>
        <taxon>Eukaryota</taxon>
        <taxon>Metazoa</taxon>
        <taxon>Chordata</taxon>
        <taxon>Craniata</taxon>
        <taxon>Vertebrata</taxon>
        <taxon>Euteleostomi</taxon>
        <taxon>Archelosauria</taxon>
        <taxon>Archosauria</taxon>
        <taxon>Dinosauria</taxon>
        <taxon>Saurischia</taxon>
        <taxon>Theropoda</taxon>
        <taxon>Coelurosauria</taxon>
        <taxon>Aves</taxon>
        <taxon>Palaeognathae</taxon>
        <taxon>Tinamiformes</taxon>
        <taxon>Tinamidae</taxon>
        <taxon>Nothoprocta</taxon>
    </lineage>
</organism>
<comment type="subunit">
    <text evidence="7">Oligomeric complex that consists of at least the alpha, beta, beta', gamma, delta, epsilon and zeta subunits.</text>
</comment>
<dbReference type="Proteomes" id="UP000694420">
    <property type="component" value="Unplaced"/>
</dbReference>
<protein>
    <recommendedName>
        <fullName evidence="7">Coatomer subunit zeta</fullName>
    </recommendedName>
</protein>
<evidence type="ECO:0000256" key="3">
    <source>
        <dbReference type="ARBA" id="ARBA00022490"/>
    </source>
</evidence>
<evidence type="ECO:0000259" key="8">
    <source>
        <dbReference type="Pfam" id="PF01217"/>
    </source>
</evidence>
<comment type="subcellular location">
    <subcellularLocation>
        <location evidence="7">Cytoplasm</location>
    </subcellularLocation>
    <subcellularLocation>
        <location evidence="7">Golgi apparatus membrane</location>
        <topology evidence="7">Peripheral membrane protein</topology>
        <orientation evidence="7">Cytoplasmic side</orientation>
    </subcellularLocation>
    <subcellularLocation>
        <location evidence="7">Cytoplasmic vesicle</location>
        <location evidence="7">COPI-coated vesicle membrane</location>
        <topology evidence="7">Peripheral membrane protein</topology>
        <orientation evidence="7">Cytoplasmic side</orientation>
    </subcellularLocation>
</comment>
<dbReference type="InterPro" id="IPR039652">
    <property type="entry name" value="Coatomer_zeta"/>
</dbReference>
<dbReference type="GO" id="GO:0006891">
    <property type="term" value="P:intra-Golgi vesicle-mediated transport"/>
    <property type="evidence" value="ECO:0007669"/>
    <property type="project" value="TreeGrafter"/>
</dbReference>
<evidence type="ECO:0000313" key="9">
    <source>
        <dbReference type="Ensembl" id="ENSNPEP00000016847.1"/>
    </source>
</evidence>
<dbReference type="PANTHER" id="PTHR11043:SF2">
    <property type="entry name" value="COATOMER SUBUNIT ZETA-1"/>
    <property type="match status" value="1"/>
</dbReference>
<keyword evidence="7" id="KW-0968">Cytoplasmic vesicle</keyword>
<evidence type="ECO:0000256" key="7">
    <source>
        <dbReference type="RuleBase" id="RU366053"/>
    </source>
</evidence>
<dbReference type="PANTHER" id="PTHR11043">
    <property type="entry name" value="ZETA-COAT PROTEIN"/>
    <property type="match status" value="1"/>
</dbReference>
<evidence type="ECO:0000256" key="6">
    <source>
        <dbReference type="ARBA" id="ARBA00045555"/>
    </source>
</evidence>
<evidence type="ECO:0000256" key="5">
    <source>
        <dbReference type="ARBA" id="ARBA00023136"/>
    </source>
</evidence>